<dbReference type="STRING" id="545695.TREAZ_2721"/>
<accession>F5YDP4</accession>
<evidence type="ECO:0000313" key="5">
    <source>
        <dbReference type="Proteomes" id="UP000009222"/>
    </source>
</evidence>
<evidence type="ECO:0000256" key="1">
    <source>
        <dbReference type="SAM" id="Coils"/>
    </source>
</evidence>
<feature type="domain" description="Flagellar Assembly Protein A N-terminal region" evidence="3">
    <location>
        <begin position="167"/>
        <end position="233"/>
    </location>
</feature>
<keyword evidence="1" id="KW-0175">Coiled coil</keyword>
<dbReference type="Pfam" id="PF20250">
    <property type="entry name" value="FapA_N"/>
    <property type="match status" value="3"/>
</dbReference>
<dbReference type="Proteomes" id="UP000009222">
    <property type="component" value="Chromosome"/>
</dbReference>
<reference evidence="4 5" key="2">
    <citation type="journal article" date="2011" name="ISME J.">
        <title>RNA-seq reveals cooperative metabolic interactions between two termite-gut spirochete species in co-culture.</title>
        <authorList>
            <person name="Rosenthal A.Z."/>
            <person name="Matson E.G."/>
            <person name="Eldar A."/>
            <person name="Leadbetter J.R."/>
        </authorList>
    </citation>
    <scope>NUCLEOTIDE SEQUENCE [LARGE SCALE GENOMIC DNA]</scope>
    <source>
        <strain evidence="5">ATCC BAA-888 / DSM 13862 / ZAS-9</strain>
    </source>
</reference>
<feature type="region of interest" description="Disordered" evidence="2">
    <location>
        <begin position="178"/>
        <end position="199"/>
    </location>
</feature>
<dbReference type="AlphaFoldDB" id="F5YDP4"/>
<evidence type="ECO:0000313" key="4">
    <source>
        <dbReference type="EMBL" id="AEF81366.1"/>
    </source>
</evidence>
<evidence type="ECO:0000259" key="3">
    <source>
        <dbReference type="Pfam" id="PF20250"/>
    </source>
</evidence>
<dbReference type="eggNOG" id="COG1315">
    <property type="taxonomic scope" value="Bacteria"/>
</dbReference>
<dbReference type="PANTHER" id="PTHR38032:SF1">
    <property type="entry name" value="RNA-BINDING PROTEIN KHPB N-TERMINAL DOMAIN-CONTAINING PROTEIN"/>
    <property type="match status" value="1"/>
</dbReference>
<dbReference type="HOGENOM" id="CLU_012504_0_0_12"/>
<reference evidence="5" key="1">
    <citation type="submission" date="2009-12" db="EMBL/GenBank/DDBJ databases">
        <title>Complete sequence of Treponema azotonutricium strain ZAS-9.</title>
        <authorList>
            <person name="Tetu S.G."/>
            <person name="Matson E."/>
            <person name="Ren Q."/>
            <person name="Seshadri R."/>
            <person name="Elbourne L."/>
            <person name="Hassan K.A."/>
            <person name="Durkin A."/>
            <person name="Radune D."/>
            <person name="Mohamoud Y."/>
            <person name="Shay R."/>
            <person name="Jin S."/>
            <person name="Zhang X."/>
            <person name="Lucey K."/>
            <person name="Ballor N.R."/>
            <person name="Ottesen E."/>
            <person name="Rosenthal R."/>
            <person name="Allen A."/>
            <person name="Leadbetter J.R."/>
            <person name="Paulsen I.T."/>
        </authorList>
    </citation>
    <scope>NUCLEOTIDE SEQUENCE [LARGE SCALE GENOMIC DNA]</scope>
    <source>
        <strain evidence="5">ATCC BAA-888 / DSM 13862 / ZAS-9</strain>
    </source>
</reference>
<keyword evidence="5" id="KW-1185">Reference proteome</keyword>
<dbReference type="RefSeq" id="WP_015712813.1">
    <property type="nucleotide sequence ID" value="NC_015577.1"/>
</dbReference>
<dbReference type="OrthoDB" id="9775837at2"/>
<feature type="domain" description="Flagellar Assembly Protein A N-terminal region" evidence="3">
    <location>
        <begin position="528"/>
        <end position="699"/>
    </location>
</feature>
<dbReference type="InParanoid" id="F5YDP4"/>
<dbReference type="PANTHER" id="PTHR38032">
    <property type="entry name" value="POLYMERASE-RELATED"/>
    <property type="match status" value="1"/>
</dbReference>
<name>F5YDP4_LEAAZ</name>
<organism evidence="4 5">
    <name type="scientific">Leadbettera azotonutricia (strain ATCC BAA-888 / DSM 13862 / ZAS-9)</name>
    <name type="common">Treponema azotonutricium</name>
    <dbReference type="NCBI Taxonomy" id="545695"/>
    <lineage>
        <taxon>Bacteria</taxon>
        <taxon>Pseudomonadati</taxon>
        <taxon>Spirochaetota</taxon>
        <taxon>Spirochaetia</taxon>
        <taxon>Spirochaetales</taxon>
        <taxon>Breznakiellaceae</taxon>
        <taxon>Leadbettera</taxon>
    </lineage>
</organism>
<dbReference type="InterPro" id="IPR005646">
    <property type="entry name" value="FapA"/>
</dbReference>
<dbReference type="InterPro" id="IPR046866">
    <property type="entry name" value="FapA_N"/>
</dbReference>
<protein>
    <recommendedName>
        <fullName evidence="3">Flagellar Assembly Protein A N-terminal region domain-containing protein</fullName>
    </recommendedName>
</protein>
<proteinExistence type="predicted"/>
<evidence type="ECO:0000256" key="2">
    <source>
        <dbReference type="SAM" id="MobiDB-lite"/>
    </source>
</evidence>
<gene>
    <name evidence="4" type="ordered locus">TREAZ_2721</name>
</gene>
<dbReference type="KEGG" id="taz:TREAZ_2721"/>
<feature type="coiled-coil region" evidence="1">
    <location>
        <begin position="863"/>
        <end position="921"/>
    </location>
</feature>
<dbReference type="Pfam" id="PF03961">
    <property type="entry name" value="FapA"/>
    <property type="match status" value="1"/>
</dbReference>
<dbReference type="EMBL" id="CP001841">
    <property type="protein sequence ID" value="AEF81366.1"/>
    <property type="molecule type" value="Genomic_DNA"/>
</dbReference>
<sequence>MANSVIAKGDATITINPQETEAKLIFTPDPDGLGWDVDAVNKLAAENNLTPPLNPKDLEAFLSKAGRAKTKDPHEMLIYQGLLPEEAVPEAIAWEALPVPADMAVFQKETLDAASLPELFRVKVERIKKEKIVKKPGALPFMPVKEETVVTYDKKETREEVMVDPVVKEIKYADKGKKLGTVTPPKPGKPGKSVFGRPLQPQPLPEGGFLLGAGIGREKNDLVAQASGFVRIGENWADMLALAKPSWEIRTGADGLTLFFTFHPGDPRFAPPKAEDILAEAKAKGAAEESLVSSDSLDGEIQEALKTNIPLEAFPLLQAWEATARVDINPDNTKAALYLRKGTGGYQPLEMKAISQVLKDSKVQVAEPEKLKEAINSFLQSKALELKDYVLAQGKPSTRGKDKELELSVPLLPENQAKVIRERLKGWWDEIRAGEDGLLPDEITGFALVEKGAVVGKVSASSDGEAGQDIFGKVIPGLPGNDPDLKLFRGLELHGSTITAGKPGLLLIKAEDRNFRAKLVDYQDAKVAVHISSDAMEARADLIPEAGAGIDLSPENVLKVLNAIGVKKGIDKDTVEKACAVAKAKGSVAGVIVATGVLPVAKGGSAVKWLVPVSPPQLAGEDGTGEAPGKTVQVKANTPIAELSEPAAEGKSGFDVKGNEIPSDKGAAFVLEHDDSITEEACGPGKRLVAAKPGELSFDGKVLEIASHKEINGDVGPATGSINFPGEVKISGKVLPGFAVIGGLSVFVGGVAEGALISSGGKATIAQGIKGGSKGVVRAHTAIEAAFSEKATLMSVGDIDLKNGSIISFIKTNGKLTIAAEKGKLIGGVCQARNGIDAANVGSETGGRTEISFGQDYLIKDQIEATEEQINKAKSDIAKVDVKIKVSIKNPESLERVRVVKVKLIKNLEQLNLKLFTLREKFEEHHESELRVRGTIYPGVVIESHGRYYEIKQSRSNVVFYFARDAGRIMEKALI</sequence>
<feature type="domain" description="Flagellar Assembly Protein A N-terminal region" evidence="3">
    <location>
        <begin position="325"/>
        <end position="509"/>
    </location>
</feature>
<dbReference type="InterPro" id="IPR046865">
    <property type="entry name" value="FapA_b_solenoid"/>
</dbReference>